<dbReference type="Proteomes" id="UP000620124">
    <property type="component" value="Unassembled WGS sequence"/>
</dbReference>
<organism evidence="3 4">
    <name type="scientific">Mycena venus</name>
    <dbReference type="NCBI Taxonomy" id="2733690"/>
    <lineage>
        <taxon>Eukaryota</taxon>
        <taxon>Fungi</taxon>
        <taxon>Dikarya</taxon>
        <taxon>Basidiomycota</taxon>
        <taxon>Agaricomycotina</taxon>
        <taxon>Agaricomycetes</taxon>
        <taxon>Agaricomycetidae</taxon>
        <taxon>Agaricales</taxon>
        <taxon>Marasmiineae</taxon>
        <taxon>Mycenaceae</taxon>
        <taxon>Mycena</taxon>
    </lineage>
</organism>
<proteinExistence type="predicted"/>
<gene>
    <name evidence="3" type="ORF">MVEN_01111400</name>
</gene>
<feature type="region of interest" description="Disordered" evidence="2">
    <location>
        <begin position="116"/>
        <end position="171"/>
    </location>
</feature>
<accession>A0A8H7D026</accession>
<dbReference type="EMBL" id="JACAZI010000008">
    <property type="protein sequence ID" value="KAF7354236.1"/>
    <property type="molecule type" value="Genomic_DNA"/>
</dbReference>
<keyword evidence="1" id="KW-0175">Coiled coil</keyword>
<evidence type="ECO:0000313" key="4">
    <source>
        <dbReference type="Proteomes" id="UP000620124"/>
    </source>
</evidence>
<reference evidence="3" key="1">
    <citation type="submission" date="2020-05" db="EMBL/GenBank/DDBJ databases">
        <title>Mycena genomes resolve the evolution of fungal bioluminescence.</title>
        <authorList>
            <person name="Tsai I.J."/>
        </authorList>
    </citation>
    <scope>NUCLEOTIDE SEQUENCE</scope>
    <source>
        <strain evidence="3">CCC161011</strain>
    </source>
</reference>
<sequence length="171" mass="19020">MAPTHPSDEGPPRDPAHAALETVRSELARLQRQVTEVSAERESLREHGRELEAQLRNANIHLEEFIAREAKLRADEADIRKALEQLREDRAAIARGLHWIGQKLQGAADWHWGMACGPATQQTPHPEANGGTANAPTRPPSRKRKRDNELHTGTSVPRPPLGYTVVNPTRP</sequence>
<feature type="coiled-coil region" evidence="1">
    <location>
        <begin position="20"/>
        <end position="89"/>
    </location>
</feature>
<keyword evidence="4" id="KW-1185">Reference proteome</keyword>
<evidence type="ECO:0000256" key="2">
    <source>
        <dbReference type="SAM" id="MobiDB-lite"/>
    </source>
</evidence>
<protein>
    <submittedName>
        <fullName evidence="3">Uncharacterized protein</fullName>
    </submittedName>
</protein>
<dbReference type="AlphaFoldDB" id="A0A8H7D026"/>
<name>A0A8H7D026_9AGAR</name>
<comment type="caution">
    <text evidence="3">The sequence shown here is derived from an EMBL/GenBank/DDBJ whole genome shotgun (WGS) entry which is preliminary data.</text>
</comment>
<evidence type="ECO:0000256" key="1">
    <source>
        <dbReference type="SAM" id="Coils"/>
    </source>
</evidence>
<evidence type="ECO:0000313" key="3">
    <source>
        <dbReference type="EMBL" id="KAF7354236.1"/>
    </source>
</evidence>